<feature type="region of interest" description="Disordered" evidence="2">
    <location>
        <begin position="186"/>
        <end position="222"/>
    </location>
</feature>
<dbReference type="EMBL" id="JAUQTB010000017">
    <property type="protein sequence ID" value="MDO7908539.1"/>
    <property type="molecule type" value="Genomic_DNA"/>
</dbReference>
<protein>
    <submittedName>
        <fullName evidence="3">PspA/IM30 family protein</fullName>
    </submittedName>
</protein>
<evidence type="ECO:0000256" key="2">
    <source>
        <dbReference type="SAM" id="MobiDB-lite"/>
    </source>
</evidence>
<keyword evidence="4" id="KW-1185">Reference proteome</keyword>
<sequence>MGILARFKDVMKANVNELLDRSDHPEKTVDEYMRSMRSDLGQVKAETAAVLAEERRTKRALDECQAEIIRLQRYAEKTVEAGRAEESLKFLDRKAQQEEKKVELKRAYDQASTNASNMKQMQNKLSSDLEQLEARRAELNGKMEQARSIRQQLDRDSSRDGVGAALDTMKEKADLALNEAEALAELRGERQEEDLDELMDRLEKEQAAKTGDTTGPDSTSKG</sequence>
<evidence type="ECO:0000256" key="1">
    <source>
        <dbReference type="ARBA" id="ARBA00043985"/>
    </source>
</evidence>
<dbReference type="PANTHER" id="PTHR31088:SF6">
    <property type="entry name" value="PHAGE SHOCK PROTEIN A"/>
    <property type="match status" value="1"/>
</dbReference>
<reference evidence="3 4" key="1">
    <citation type="submission" date="2023-07" db="EMBL/GenBank/DDBJ databases">
        <title>Paenibacillus sp. JX-17 nov. isolated from soil.</title>
        <authorList>
            <person name="Wan Y."/>
            <person name="Liu B."/>
        </authorList>
    </citation>
    <scope>NUCLEOTIDE SEQUENCE [LARGE SCALE GENOMIC DNA]</scope>
    <source>
        <strain evidence="3 4">JX-17</strain>
    </source>
</reference>
<evidence type="ECO:0000313" key="3">
    <source>
        <dbReference type="EMBL" id="MDO7908539.1"/>
    </source>
</evidence>
<dbReference type="InterPro" id="IPR007157">
    <property type="entry name" value="PspA_VIPP1"/>
</dbReference>
<feature type="region of interest" description="Disordered" evidence="2">
    <location>
        <begin position="143"/>
        <end position="166"/>
    </location>
</feature>
<name>A0ABT9CGY1_9BACL</name>
<dbReference type="Proteomes" id="UP001240171">
    <property type="component" value="Unassembled WGS sequence"/>
</dbReference>
<dbReference type="PANTHER" id="PTHR31088">
    <property type="entry name" value="MEMBRANE-ASSOCIATED PROTEIN VIPP1, CHLOROPLASTIC"/>
    <property type="match status" value="1"/>
</dbReference>
<evidence type="ECO:0000313" key="4">
    <source>
        <dbReference type="Proteomes" id="UP001240171"/>
    </source>
</evidence>
<dbReference type="RefSeq" id="WP_305025758.1">
    <property type="nucleotide sequence ID" value="NZ_JAUQTB010000017.1"/>
</dbReference>
<gene>
    <name evidence="3" type="ORF">Q5741_19295</name>
</gene>
<comment type="caution">
    <text evidence="3">The sequence shown here is derived from an EMBL/GenBank/DDBJ whole genome shotgun (WGS) entry which is preliminary data.</text>
</comment>
<feature type="compositionally biased region" description="Basic and acidic residues" evidence="2">
    <location>
        <begin position="143"/>
        <end position="159"/>
    </location>
</feature>
<feature type="compositionally biased region" description="Polar residues" evidence="2">
    <location>
        <begin position="211"/>
        <end position="222"/>
    </location>
</feature>
<comment type="similarity">
    <text evidence="1">Belongs to the PspA/Vipp/IM30 family.</text>
</comment>
<dbReference type="Pfam" id="PF04012">
    <property type="entry name" value="PspA_IM30"/>
    <property type="match status" value="1"/>
</dbReference>
<proteinExistence type="inferred from homology"/>
<organism evidence="3 4">
    <name type="scientific">Paenibacillus lacisoli</name>
    <dbReference type="NCBI Taxonomy" id="3064525"/>
    <lineage>
        <taxon>Bacteria</taxon>
        <taxon>Bacillati</taxon>
        <taxon>Bacillota</taxon>
        <taxon>Bacilli</taxon>
        <taxon>Bacillales</taxon>
        <taxon>Paenibacillaceae</taxon>
        <taxon>Paenibacillus</taxon>
    </lineage>
</organism>
<accession>A0ABT9CGY1</accession>
<feature type="compositionally biased region" description="Basic and acidic residues" evidence="2">
    <location>
        <begin position="198"/>
        <end position="207"/>
    </location>
</feature>